<dbReference type="EMBL" id="KV453843">
    <property type="protein sequence ID" value="ODV88934.1"/>
    <property type="molecule type" value="Genomic_DNA"/>
</dbReference>
<accession>A0A1E4TB10</accession>
<evidence type="ECO:0000313" key="2">
    <source>
        <dbReference type="EMBL" id="ODV88934.1"/>
    </source>
</evidence>
<keyword evidence="3" id="KW-1185">Reference proteome</keyword>
<dbReference type="Proteomes" id="UP000095023">
    <property type="component" value="Unassembled WGS sequence"/>
</dbReference>
<dbReference type="AlphaFoldDB" id="A0A1E4TB10"/>
<feature type="region of interest" description="Disordered" evidence="1">
    <location>
        <begin position="183"/>
        <end position="214"/>
    </location>
</feature>
<feature type="non-terminal residue" evidence="2">
    <location>
        <position position="214"/>
    </location>
</feature>
<dbReference type="PROSITE" id="PS51257">
    <property type="entry name" value="PROKAR_LIPOPROTEIN"/>
    <property type="match status" value="1"/>
</dbReference>
<evidence type="ECO:0000256" key="1">
    <source>
        <dbReference type="SAM" id="MobiDB-lite"/>
    </source>
</evidence>
<organism evidence="2 3">
    <name type="scientific">Tortispora caseinolytica NRRL Y-17796</name>
    <dbReference type="NCBI Taxonomy" id="767744"/>
    <lineage>
        <taxon>Eukaryota</taxon>
        <taxon>Fungi</taxon>
        <taxon>Dikarya</taxon>
        <taxon>Ascomycota</taxon>
        <taxon>Saccharomycotina</taxon>
        <taxon>Trigonopsidomycetes</taxon>
        <taxon>Trigonopsidales</taxon>
        <taxon>Trigonopsidaceae</taxon>
        <taxon>Tortispora</taxon>
    </lineage>
</organism>
<protein>
    <submittedName>
        <fullName evidence="2">Uncharacterized protein</fullName>
    </submittedName>
</protein>
<reference evidence="3" key="1">
    <citation type="submission" date="2016-02" db="EMBL/GenBank/DDBJ databases">
        <title>Comparative genomics of biotechnologically important yeasts.</title>
        <authorList>
            <consortium name="DOE Joint Genome Institute"/>
            <person name="Riley R."/>
            <person name="Haridas S."/>
            <person name="Wolfe K.H."/>
            <person name="Lopes M.R."/>
            <person name="Hittinger C.T."/>
            <person name="Goker M."/>
            <person name="Salamov A."/>
            <person name="Wisecaver J."/>
            <person name="Long T.M."/>
            <person name="Aerts A.L."/>
            <person name="Barry K."/>
            <person name="Choi C."/>
            <person name="Clum A."/>
            <person name="Coughlan A.Y."/>
            <person name="Deshpande S."/>
            <person name="Douglass A.P."/>
            <person name="Hanson S.J."/>
            <person name="Klenk H.-P."/>
            <person name="Labutti K."/>
            <person name="Lapidus A."/>
            <person name="Lindquist E."/>
            <person name="Lipzen A."/>
            <person name="Meier-Kolthoff J.P."/>
            <person name="Ohm R.A."/>
            <person name="Otillar R.P."/>
            <person name="Pangilinan J."/>
            <person name="Peng Y."/>
            <person name="Rokas A."/>
            <person name="Rosa C.A."/>
            <person name="Scheuner C."/>
            <person name="Sibirny A.A."/>
            <person name="Slot J.C."/>
            <person name="Stielow J.B."/>
            <person name="Sun H."/>
            <person name="Kurtzman C.P."/>
            <person name="Blackwell M."/>
            <person name="Jeffries T.W."/>
            <person name="Grigoriev I.V."/>
        </authorList>
    </citation>
    <scope>NUCLEOTIDE SEQUENCE [LARGE SCALE GENOMIC DNA]</scope>
    <source>
        <strain evidence="3">NRRL Y-17796</strain>
    </source>
</reference>
<proteinExistence type="predicted"/>
<evidence type="ECO:0000313" key="3">
    <source>
        <dbReference type="Proteomes" id="UP000095023"/>
    </source>
</evidence>
<sequence length="214" mass="22052">MFYARGTFEISQLVSNTDSAYGYLFAGQSAMSCNDIKEIGTGGKVYNGSLDGGWSVDAEFSSSQWYPIRVVVSRAIDFGRKRQVGQLTVGMSGQYDVVGELAQISTSSVSSVNPASSLVSFSSVNPSTKLSSADSSIYIESTKSSSLVTPTASLSFAASTISVSADSSLSLASSVSSEVFSSFDSESSSSSVDSESSSSSVTSSVPSSESSSVS</sequence>
<name>A0A1E4TB10_9ASCO</name>
<gene>
    <name evidence="2" type="ORF">CANCADRAFT_32361</name>
</gene>